<evidence type="ECO:0000313" key="1">
    <source>
        <dbReference type="EMBL" id="OGB85488.1"/>
    </source>
</evidence>
<evidence type="ECO:0000313" key="2">
    <source>
        <dbReference type="Proteomes" id="UP000179010"/>
    </source>
</evidence>
<protein>
    <recommendedName>
        <fullName evidence="3">DNA recombination protein RmuC</fullName>
    </recommendedName>
</protein>
<dbReference type="Pfam" id="PF02646">
    <property type="entry name" value="RmuC"/>
    <property type="match status" value="1"/>
</dbReference>
<dbReference type="STRING" id="1798539.A2994_01490"/>
<dbReference type="AlphaFoldDB" id="A0A1F4PPA5"/>
<proteinExistence type="predicted"/>
<dbReference type="InterPro" id="IPR003798">
    <property type="entry name" value="DNA_recombination_RmuC"/>
</dbReference>
<organism evidence="1 2">
    <name type="scientific">candidate division Kazan bacterium RIFCSPLOWO2_01_FULL_48_13</name>
    <dbReference type="NCBI Taxonomy" id="1798539"/>
    <lineage>
        <taxon>Bacteria</taxon>
        <taxon>Bacteria division Kazan-3B-28</taxon>
    </lineage>
</organism>
<dbReference type="Proteomes" id="UP000179010">
    <property type="component" value="Unassembled WGS sequence"/>
</dbReference>
<dbReference type="EMBL" id="METE01000003">
    <property type="protein sequence ID" value="OGB85488.1"/>
    <property type="molecule type" value="Genomic_DNA"/>
</dbReference>
<sequence>MTLALIIIGIVALVAVGAVIWLLSRPSAPVTSDLSVISKTLDLLMKNTQSVQVDQKIAKETDQTLRTELRSLSDTIAQLKTRQEERQRSENEYNTAVQGSIKNIERLFRGSKSKGAAGENLLREIFKNFPPEWIVFDYRIEGKPVEFGLKLADGRIMPMDSKIVALDELTRLETETDEDMRGRLIKKAELEVAKKVKEVAGYIHPPVTYDQALMLIPDALYSILIDAHQQAYSRAVILLPYSMALPYILAFRNLHSRTLANYDEQQITGFLEDLDRILNEMETVLENQVSRGSTMITNAYSEYKKLIGKVRGRMTYLAEADKHPELTTGGRGEPR</sequence>
<name>A0A1F4PPA5_UNCK3</name>
<accession>A0A1F4PPA5</accession>
<comment type="caution">
    <text evidence="1">The sequence shown here is derived from an EMBL/GenBank/DDBJ whole genome shotgun (WGS) entry which is preliminary data.</text>
</comment>
<reference evidence="1 2" key="1">
    <citation type="journal article" date="2016" name="Nat. Commun.">
        <title>Thousands of microbial genomes shed light on interconnected biogeochemical processes in an aquifer system.</title>
        <authorList>
            <person name="Anantharaman K."/>
            <person name="Brown C.T."/>
            <person name="Hug L.A."/>
            <person name="Sharon I."/>
            <person name="Castelle C.J."/>
            <person name="Probst A.J."/>
            <person name="Thomas B.C."/>
            <person name="Singh A."/>
            <person name="Wilkins M.J."/>
            <person name="Karaoz U."/>
            <person name="Brodie E.L."/>
            <person name="Williams K.H."/>
            <person name="Hubbard S.S."/>
            <person name="Banfield J.F."/>
        </authorList>
    </citation>
    <scope>NUCLEOTIDE SEQUENCE [LARGE SCALE GENOMIC DNA]</scope>
</reference>
<gene>
    <name evidence="1" type="ORF">A2994_01490</name>
</gene>
<evidence type="ECO:0008006" key="3">
    <source>
        <dbReference type="Google" id="ProtNLM"/>
    </source>
</evidence>